<keyword evidence="1" id="KW-0812">Transmembrane</keyword>
<reference evidence="2 3" key="1">
    <citation type="journal article" date="2016" name="Nat. Commun.">
        <title>Thousands of microbial genomes shed light on interconnected biogeochemical processes in an aquifer system.</title>
        <authorList>
            <person name="Anantharaman K."/>
            <person name="Brown C.T."/>
            <person name="Hug L.A."/>
            <person name="Sharon I."/>
            <person name="Castelle C.J."/>
            <person name="Probst A.J."/>
            <person name="Thomas B.C."/>
            <person name="Singh A."/>
            <person name="Wilkins M.J."/>
            <person name="Karaoz U."/>
            <person name="Brodie E.L."/>
            <person name="Williams K.H."/>
            <person name="Hubbard S.S."/>
            <person name="Banfield J.F."/>
        </authorList>
    </citation>
    <scope>NUCLEOTIDE SEQUENCE [LARGE SCALE GENOMIC DNA]</scope>
</reference>
<feature type="transmembrane region" description="Helical" evidence="1">
    <location>
        <begin position="233"/>
        <end position="252"/>
    </location>
</feature>
<feature type="transmembrane region" description="Helical" evidence="1">
    <location>
        <begin position="103"/>
        <end position="122"/>
    </location>
</feature>
<feature type="transmembrane region" description="Helical" evidence="1">
    <location>
        <begin position="7"/>
        <end position="26"/>
    </location>
</feature>
<evidence type="ECO:0008006" key="4">
    <source>
        <dbReference type="Google" id="ProtNLM"/>
    </source>
</evidence>
<protein>
    <recommendedName>
        <fullName evidence="4">Glycosyltransferase RgtA/B/C/D-like domain-containing protein</fullName>
    </recommendedName>
</protein>
<organism evidence="2 3">
    <name type="scientific">Candidatus Gottesmanbacteria bacterium RIFCSPLOWO2_01_FULL_39_12b</name>
    <dbReference type="NCBI Taxonomy" id="1798388"/>
    <lineage>
        <taxon>Bacteria</taxon>
        <taxon>Candidatus Gottesmaniibacteriota</taxon>
    </lineage>
</organism>
<dbReference type="EMBL" id="MFJR01000007">
    <property type="protein sequence ID" value="OGG26698.1"/>
    <property type="molecule type" value="Genomic_DNA"/>
</dbReference>
<keyword evidence="1" id="KW-0472">Membrane</keyword>
<accession>A0A1F6APV5</accession>
<sequence>MGSKKFLYLFFAGVILLIIIFNLPFIQDIFLNYYPQRISINDGINYEFFTENAYQKILKFENPFITDSIFYPFKTNLSLDDTWLINFFPLTILRPFFNIHQSTLIIVLTNIFWANICMYLLLRKLKIRSYVSAFCSLIFAFSPFLSYRILGHYTYTTYYFFPLLFINILFFLESNSTIKKSIYSLTYGILLALTYFANPYYFLMVVLAMFFYCVYYLFLSFKQIFYQFIIKNVFYLLLSLLSFFVILTPWFLTVLNLRLFNEEYKVAGFGGAIELSSDLINFVTPSEYNPFYASIMNDIRGKSIFFAKLANSFFFNNNRSVSPGLIIITAYILIFLFKNKIHKKIWYKLKPHFLASLFFALLTLGPFLKIFNRWFITLDEGIHIFLPLPFLLLHYFPGLTTVRAPARFISAFVFFATIVTAYLLSFVFSRLNRKFYFTIFTLLFIVVVIDQAYFIPQRSDKYLPLKIYDYIKKDPDKSTVLEIPFTVRDGFKYIGSIHANTPTIGTLIHDKPIIGGYLSRVDSSIFSYYSNLPFIGHTAQIIDKGNYDLYKEQPTLPIVTVYNANVTTLQKELDFLDIKYVVLKNDELYSQLIRQTLEEIGYKIVSSETPYILLKRELRAVLFTDIRFGTTGDELFIVSGFSVAEDGFRWTYGKIATVFVKTINRIKPTIIFETESFQNEQYVQVYLDEVYIDKIRVLSQKGVYRIDVPYSLEPEIHRITFKLSKTHKPSTVFPDNKDERELGLKFYSLKIE</sequence>
<evidence type="ECO:0000256" key="1">
    <source>
        <dbReference type="SAM" id="Phobius"/>
    </source>
</evidence>
<evidence type="ECO:0000313" key="2">
    <source>
        <dbReference type="EMBL" id="OGG26698.1"/>
    </source>
</evidence>
<keyword evidence="1" id="KW-1133">Transmembrane helix</keyword>
<feature type="transmembrane region" description="Helical" evidence="1">
    <location>
        <begin position="408"/>
        <end position="429"/>
    </location>
</feature>
<feature type="transmembrane region" description="Helical" evidence="1">
    <location>
        <begin position="320"/>
        <end position="337"/>
    </location>
</feature>
<evidence type="ECO:0000313" key="3">
    <source>
        <dbReference type="Proteomes" id="UP000176609"/>
    </source>
</evidence>
<comment type="caution">
    <text evidence="2">The sequence shown here is derived from an EMBL/GenBank/DDBJ whole genome shotgun (WGS) entry which is preliminary data.</text>
</comment>
<proteinExistence type="predicted"/>
<dbReference type="AlphaFoldDB" id="A0A1F6APV5"/>
<feature type="transmembrane region" description="Helical" evidence="1">
    <location>
        <begin position="156"/>
        <end position="172"/>
    </location>
</feature>
<feature type="transmembrane region" description="Helical" evidence="1">
    <location>
        <begin position="129"/>
        <end position="150"/>
    </location>
</feature>
<name>A0A1F6APV5_9BACT</name>
<feature type="transmembrane region" description="Helical" evidence="1">
    <location>
        <begin position="181"/>
        <end position="197"/>
    </location>
</feature>
<feature type="transmembrane region" description="Helical" evidence="1">
    <location>
        <begin position="203"/>
        <end position="221"/>
    </location>
</feature>
<feature type="transmembrane region" description="Helical" evidence="1">
    <location>
        <begin position="349"/>
        <end position="368"/>
    </location>
</feature>
<dbReference type="Proteomes" id="UP000176609">
    <property type="component" value="Unassembled WGS sequence"/>
</dbReference>
<gene>
    <name evidence="2" type="ORF">A2960_00805</name>
</gene>
<feature type="transmembrane region" description="Helical" evidence="1">
    <location>
        <begin position="435"/>
        <end position="455"/>
    </location>
</feature>